<evidence type="ECO:0000313" key="5">
    <source>
        <dbReference type="EMBL" id="KAE8302858.1"/>
    </source>
</evidence>
<evidence type="ECO:0000259" key="3">
    <source>
        <dbReference type="SMART" id="SM00181"/>
    </source>
</evidence>
<keyword evidence="1" id="KW-1133">Transmembrane helix</keyword>
<feature type="domain" description="EGF-like" evidence="3">
    <location>
        <begin position="358"/>
        <end position="397"/>
    </location>
</feature>
<dbReference type="AlphaFoldDB" id="A8B1N7"/>
<keyword evidence="6" id="KW-1185">Reference proteome</keyword>
<feature type="domain" description="EGF-like" evidence="3">
    <location>
        <begin position="510"/>
        <end position="543"/>
    </location>
</feature>
<feature type="domain" description="EGF-like" evidence="3">
    <location>
        <begin position="147"/>
        <end position="196"/>
    </location>
</feature>
<name>A8B1N7_GIAIC</name>
<comment type="caution">
    <text evidence="5">The sequence shown here is derived from an EMBL/GenBank/DDBJ whole genome shotgun (WGS) entry which is preliminary data.</text>
</comment>
<organism evidence="5 6">
    <name type="scientific">Giardia intestinalis (strain ATCC 50803 / WB clone C6)</name>
    <name type="common">Giardia lamblia</name>
    <dbReference type="NCBI Taxonomy" id="184922"/>
    <lineage>
        <taxon>Eukaryota</taxon>
        <taxon>Metamonada</taxon>
        <taxon>Diplomonadida</taxon>
        <taxon>Hexamitidae</taxon>
        <taxon>Giardiinae</taxon>
        <taxon>Giardia</taxon>
    </lineage>
</organism>
<dbReference type="EMBL" id="AACB03000003">
    <property type="protein sequence ID" value="KAE8302858.1"/>
    <property type="molecule type" value="Genomic_DNA"/>
</dbReference>
<keyword evidence="2" id="KW-0732">Signal</keyword>
<protein>
    <submittedName>
        <fullName evidence="5">VSP with INR</fullName>
    </submittedName>
</protein>
<dbReference type="SMART" id="SM00181">
    <property type="entry name" value="EGF"/>
    <property type="match status" value="6"/>
</dbReference>
<dbReference type="HOGENOM" id="CLU_022643_2_0_1"/>
<feature type="chain" id="PRO_5010103931" evidence="2">
    <location>
        <begin position="20"/>
        <end position="633"/>
    </location>
</feature>
<keyword evidence="1" id="KW-0812">Transmembrane</keyword>
<evidence type="ECO:0000313" key="6">
    <source>
        <dbReference type="Proteomes" id="UP000001548"/>
    </source>
</evidence>
<sequence>MLLIVFYLVLSALAANCETEGNKSNCDSGRCEMVGIVEVCTQCKTNGHVPIDGVCTPKNEADANCKKDGGSPLDQDAKICGQCAQGYFLHKGGCYAIGGNVGRIICNDPTPTLKGRNSVEGVCSACNSTSGFFKNPANVANKDSCIACDDTTGDSGNVGLEGCATCQHSGSGAATCLTCKDGYYDNNPSQDTVTCASCTDDCKTCIDTGNAKCTSCQTKYLKITDPNGVFGECVDENTCKQPGTHFPITTTDNIKVCALCSDAENKGVVGCAKCTSTPASDSGNAIIVKCIECTTPDTTKPNFAGTGCFACSATDCSNCSADNVCEKCGKGKKLSPLKDSCLDSCPAGTHNKDNVCVPCHTSCAECASDSVGESSCTACYPGFALRKGEDEATGACIPECTGKYAENCEAGQCTAIVGGSKYCSKCKAGYVPVDGVCVSTTARTPTGCTPNDNNDGTCKECTTTYFLQSGGCYNAQTFPGKLLCTAATGNGQCQTCAASGQSPAGGKCPECSEGCAKCTDSNTCNECFSGYYKGAGNKCFKCTDGDKANSDAITGVENCVSCAPPISGNGGSVICYVKTDGTGGGDNDNNTGGSTNKSGLSTGAIAGIAVAAVIVVGGLVGFLCWWFICRGKA</sequence>
<dbReference type="PANTHER" id="PTHR23275">
    <property type="entry name" value="CABRIOLET.-RELATED"/>
    <property type="match status" value="1"/>
</dbReference>
<dbReference type="EMBL" id="AACB03000003">
    <property type="protein sequence ID" value="KAE8302857.1"/>
    <property type="molecule type" value="Genomic_DNA"/>
</dbReference>
<evidence type="ECO:0000256" key="2">
    <source>
        <dbReference type="SAM" id="SignalP"/>
    </source>
</evidence>
<dbReference type="SMART" id="SM00261">
    <property type="entry name" value="FU"/>
    <property type="match status" value="5"/>
</dbReference>
<dbReference type="Gene3D" id="2.10.220.10">
    <property type="entry name" value="Hormone Receptor, Insulin-like Growth Factor Receptor 1, Chain A, domain 2"/>
    <property type="match status" value="1"/>
</dbReference>
<feature type="domain" description="EGF-like" evidence="3">
    <location>
        <begin position="399"/>
        <end position="438"/>
    </location>
</feature>
<dbReference type="GeneID" id="5703254"/>
<reference evidence="5 6" key="1">
    <citation type="journal article" date="2007" name="Science">
        <title>Genomic minimalism in the early diverging intestinal parasite Giardia lamblia.</title>
        <authorList>
            <person name="Morrison H.G."/>
            <person name="McArthur A.G."/>
            <person name="Gillin F.D."/>
            <person name="Aley S.B."/>
            <person name="Adam R.D."/>
            <person name="Olsen G.J."/>
            <person name="Best A.A."/>
            <person name="Cande W.Z."/>
            <person name="Chen F."/>
            <person name="Cipriano M.J."/>
            <person name="Davids B.J."/>
            <person name="Dawson S.C."/>
            <person name="Elmendorf H.G."/>
            <person name="Hehl A.B."/>
            <person name="Holder M.E."/>
            <person name="Huse S.M."/>
            <person name="Kim U.U."/>
            <person name="Lasek-Nesselquist E."/>
            <person name="Manning G."/>
            <person name="Nigam A."/>
            <person name="Nixon J.E."/>
            <person name="Palm D."/>
            <person name="Passamaneck N.E."/>
            <person name="Prabhu A."/>
            <person name="Reich C.I."/>
            <person name="Reiner D.S."/>
            <person name="Samuelson J."/>
            <person name="Svard S.G."/>
            <person name="Sogin M.L."/>
        </authorList>
    </citation>
    <scope>NUCLEOTIDE SEQUENCE [LARGE SCALE GENOMIC DNA]</scope>
    <source>
        <strain evidence="6">ATCC 50803 / WB clone C6</strain>
        <strain evidence="5">WB C6</strain>
    </source>
</reference>
<dbReference type="GeneID" id="5702749"/>
<dbReference type="STRING" id="184922.A8B1N7"/>
<accession>Q8I8W5</accession>
<feature type="domain" description="EGF-like" evidence="3">
    <location>
        <begin position="310"/>
        <end position="342"/>
    </location>
</feature>
<dbReference type="KEGG" id="gla:GL50803_00115831"/>
<dbReference type="KEGG" id="gla:GL50803_00115830"/>
<dbReference type="OMA" id="GCCSENC"/>
<dbReference type="VEuPathDB" id="GiardiaDB:GL50803_115831"/>
<dbReference type="InterPro" id="IPR006212">
    <property type="entry name" value="Furin_repeat"/>
</dbReference>
<dbReference type="VEuPathDB" id="GiardiaDB:GL50803_115830"/>
<dbReference type="InterPro" id="IPR005127">
    <property type="entry name" value="Giardia_VSP"/>
</dbReference>
<evidence type="ECO:0000256" key="1">
    <source>
        <dbReference type="SAM" id="Phobius"/>
    </source>
</evidence>
<dbReference type="InterPro" id="IPR052798">
    <property type="entry name" value="Giardia_VSA"/>
</dbReference>
<evidence type="ECO:0000313" key="4">
    <source>
        <dbReference type="EMBL" id="KAE8302857.1"/>
    </source>
</evidence>
<proteinExistence type="predicted"/>
<feature type="domain" description="EGF-like" evidence="3">
    <location>
        <begin position="197"/>
        <end position="234"/>
    </location>
</feature>
<dbReference type="InterPro" id="IPR000742">
    <property type="entry name" value="EGF"/>
</dbReference>
<dbReference type="Pfam" id="PF03302">
    <property type="entry name" value="VSP"/>
    <property type="match status" value="2"/>
</dbReference>
<dbReference type="RefSeq" id="XP_001709824.1">
    <property type="nucleotide sequence ID" value="XM_001709772.1"/>
</dbReference>
<feature type="signal peptide" evidence="2">
    <location>
        <begin position="1"/>
        <end position="19"/>
    </location>
</feature>
<gene>
    <name evidence="4" type="ORF">GL50803_00115830</name>
    <name evidence="5" type="ORF">GL50803_00115831</name>
</gene>
<dbReference type="RefSeq" id="XP_001709825.1">
    <property type="nucleotide sequence ID" value="XM_001709773.1"/>
</dbReference>
<keyword evidence="1" id="KW-0472">Membrane</keyword>
<dbReference type="InterPro" id="IPR009030">
    <property type="entry name" value="Growth_fac_rcpt_cys_sf"/>
</dbReference>
<reference evidence="5" key="2">
    <citation type="submission" date="2019-07" db="EMBL/GenBank/DDBJ databases">
        <title>New Giardia intestinalis WB genome in near-complete chromosomes.</title>
        <authorList>
            <person name="Xu F."/>
            <person name="Jex A."/>
            <person name="Svard S.G."/>
        </authorList>
    </citation>
    <scope>NUCLEOTIDE SEQUENCE</scope>
    <source>
        <strain evidence="5">WB C6</strain>
    </source>
</reference>
<accession>A8B1N7</accession>
<dbReference type="PANTHER" id="PTHR23275:SF100">
    <property type="entry name" value="EGF-LIKE DOMAIN-CONTAINING PROTEIN"/>
    <property type="match status" value="1"/>
</dbReference>
<dbReference type="SUPFAM" id="SSF57184">
    <property type="entry name" value="Growth factor receptor domain"/>
    <property type="match status" value="3"/>
</dbReference>
<feature type="transmembrane region" description="Helical" evidence="1">
    <location>
        <begin position="604"/>
        <end position="628"/>
    </location>
</feature>
<dbReference type="Proteomes" id="UP000001548">
    <property type="component" value="Unassembled WGS sequence"/>
</dbReference>